<feature type="transmembrane region" description="Helical" evidence="1">
    <location>
        <begin position="116"/>
        <end position="136"/>
    </location>
</feature>
<evidence type="ECO:0000313" key="7">
    <source>
        <dbReference type="Proteomes" id="UP000324105"/>
    </source>
</evidence>
<evidence type="ECO:0000313" key="6">
    <source>
        <dbReference type="Proteomes" id="UP000269317"/>
    </source>
</evidence>
<feature type="transmembrane region" description="Helical" evidence="1">
    <location>
        <begin position="51"/>
        <end position="73"/>
    </location>
</feature>
<protein>
    <submittedName>
        <fullName evidence="4">Integral membrane protein</fullName>
    </submittedName>
</protein>
<dbReference type="Proteomes" id="UP000324105">
    <property type="component" value="Unassembled WGS sequence"/>
</dbReference>
<feature type="transmembrane region" description="Helical" evidence="1">
    <location>
        <begin position="85"/>
        <end position="110"/>
    </location>
</feature>
<dbReference type="AlphaFoldDB" id="A0A2X3XHK3"/>
<keyword evidence="1" id="KW-0812">Transmembrane</keyword>
<evidence type="ECO:0000313" key="5">
    <source>
        <dbReference type="Proteomes" id="UP000249623"/>
    </source>
</evidence>
<proteinExistence type="predicted"/>
<gene>
    <name evidence="3" type="ORF">D8887_03315</name>
    <name evidence="2" type="ORF">FKX92_10190</name>
    <name evidence="4" type="ORF">NCTC11085_00720</name>
</gene>
<feature type="transmembrane region" description="Helical" evidence="1">
    <location>
        <begin position="12"/>
        <end position="31"/>
    </location>
</feature>
<dbReference type="Proteomes" id="UP000249623">
    <property type="component" value="Chromosome 1"/>
</dbReference>
<dbReference type="EMBL" id="RJML01000002">
    <property type="protein sequence ID" value="RSI11721.1"/>
    <property type="molecule type" value="Genomic_DNA"/>
</dbReference>
<dbReference type="EMBL" id="VIBR01000004">
    <property type="protein sequence ID" value="KAA0115582.1"/>
    <property type="molecule type" value="Genomic_DNA"/>
</dbReference>
<organism evidence="4 5">
    <name type="scientific">Streptococcus sanguinis</name>
    <dbReference type="NCBI Taxonomy" id="1305"/>
    <lineage>
        <taxon>Bacteria</taxon>
        <taxon>Bacillati</taxon>
        <taxon>Bacillota</taxon>
        <taxon>Bacilli</taxon>
        <taxon>Lactobacillales</taxon>
        <taxon>Streptococcaceae</taxon>
        <taxon>Streptococcus</taxon>
    </lineage>
</organism>
<reference evidence="2 7" key="3">
    <citation type="submission" date="2019-06" db="EMBL/GenBank/DDBJ databases">
        <title>Genome sequence and analysis of a MDR-Streptococcus sanguis isolated from throat swab of children with scarlet fever from Hangzhou,China.</title>
        <authorList>
            <person name="Huang Y."/>
            <person name="Xie L."/>
            <person name="Liu W."/>
        </authorList>
    </citation>
    <scope>NUCLEOTIDE SEQUENCE [LARGE SCALE GENOMIC DNA]</scope>
    <source>
        <strain evidence="2 7">S28</strain>
    </source>
</reference>
<keyword evidence="1" id="KW-0472">Membrane</keyword>
<name>A0A2X3XHK3_STRSA</name>
<dbReference type="EMBL" id="LS483346">
    <property type="protein sequence ID" value="SQF34232.1"/>
    <property type="molecule type" value="Genomic_DNA"/>
</dbReference>
<evidence type="ECO:0000256" key="1">
    <source>
        <dbReference type="SAM" id="Phobius"/>
    </source>
</evidence>
<evidence type="ECO:0000313" key="4">
    <source>
        <dbReference type="EMBL" id="SQF34232.1"/>
    </source>
</evidence>
<feature type="transmembrane region" description="Helical" evidence="1">
    <location>
        <begin position="148"/>
        <end position="168"/>
    </location>
</feature>
<evidence type="ECO:0000313" key="3">
    <source>
        <dbReference type="EMBL" id="RSI11721.1"/>
    </source>
</evidence>
<reference evidence="3 6" key="2">
    <citation type="submission" date="2018-11" db="EMBL/GenBank/DDBJ databases">
        <title>Species Designations Belie Phenotypic and Genotypic Heterogeneity in Oral Streptococci.</title>
        <authorList>
            <person name="Velsko I."/>
        </authorList>
    </citation>
    <scope>NUCLEOTIDE SEQUENCE [LARGE SCALE GENOMIC DNA]</scope>
    <source>
        <strain evidence="3 6">KLC03</strain>
    </source>
</reference>
<dbReference type="RefSeq" id="WP_002915640.1">
    <property type="nucleotide sequence ID" value="NZ_CP071424.1"/>
</dbReference>
<dbReference type="Proteomes" id="UP000269317">
    <property type="component" value="Unassembled WGS sequence"/>
</dbReference>
<reference evidence="4 5" key="1">
    <citation type="submission" date="2018-06" db="EMBL/GenBank/DDBJ databases">
        <authorList>
            <consortium name="Pathogen Informatics"/>
            <person name="Doyle S."/>
        </authorList>
    </citation>
    <scope>NUCLEOTIDE SEQUENCE [LARGE SCALE GENOMIC DNA]</scope>
    <source>
        <strain evidence="4 5">NCTC11085</strain>
    </source>
</reference>
<sequence length="169" mass="19520">MKTKLRNNLRELLLTFLVIWLPLAYALWIYPSLPENIRINFVSLISPTFEYAPKFLFIWGLPIFMTLIQLIVYGATAYREITKPAFARFVLWIVPLTHIAVYLSILFYALDSHFNINKIAAIFSGVMFLISGNYMPKKMVVEEKPAPRWLAYLFILVGLTAVLVGLFLL</sequence>
<keyword evidence="1" id="KW-1133">Transmembrane helix</keyword>
<evidence type="ECO:0000313" key="2">
    <source>
        <dbReference type="EMBL" id="KAA0115582.1"/>
    </source>
</evidence>
<accession>A0A2X3XHK3</accession>